<evidence type="ECO:0000313" key="1">
    <source>
        <dbReference type="EMBL" id="KAJ2811193.1"/>
    </source>
</evidence>
<accession>A0ACC1LM83</accession>
<gene>
    <name evidence="1" type="ORF">H4S07_002215</name>
</gene>
<keyword evidence="2" id="KW-1185">Reference proteome</keyword>
<dbReference type="Proteomes" id="UP001140096">
    <property type="component" value="Unassembled WGS sequence"/>
</dbReference>
<comment type="caution">
    <text evidence="1">The sequence shown here is derived from an EMBL/GenBank/DDBJ whole genome shotgun (WGS) entry which is preliminary data.</text>
</comment>
<name>A0ACC1LM83_9FUNG</name>
<sequence>MRLVFSSTAIVLLAGSAIASADWNGPDTPNAPRQPRHDDYGSNHSNWWDWLRGGHNNGGHGGSHHVTTKVPYDTKSSSTCITAPVITTTNKHP</sequence>
<evidence type="ECO:0000313" key="2">
    <source>
        <dbReference type="Proteomes" id="UP001140096"/>
    </source>
</evidence>
<feature type="non-terminal residue" evidence="1">
    <location>
        <position position="93"/>
    </location>
</feature>
<reference evidence="1" key="1">
    <citation type="submission" date="2022-07" db="EMBL/GenBank/DDBJ databases">
        <title>Phylogenomic reconstructions and comparative analyses of Kickxellomycotina fungi.</title>
        <authorList>
            <person name="Reynolds N.K."/>
            <person name="Stajich J.E."/>
            <person name="Barry K."/>
            <person name="Grigoriev I.V."/>
            <person name="Crous P."/>
            <person name="Smith M.E."/>
        </authorList>
    </citation>
    <scope>NUCLEOTIDE SEQUENCE</scope>
    <source>
        <strain evidence="1">CBS 102833</strain>
    </source>
</reference>
<protein>
    <submittedName>
        <fullName evidence="1">Uncharacterized protein</fullName>
    </submittedName>
</protein>
<proteinExistence type="predicted"/>
<dbReference type="EMBL" id="JANBUP010000507">
    <property type="protein sequence ID" value="KAJ2811193.1"/>
    <property type="molecule type" value="Genomic_DNA"/>
</dbReference>
<organism evidence="1 2">
    <name type="scientific">Coemansia furcata</name>
    <dbReference type="NCBI Taxonomy" id="417177"/>
    <lineage>
        <taxon>Eukaryota</taxon>
        <taxon>Fungi</taxon>
        <taxon>Fungi incertae sedis</taxon>
        <taxon>Zoopagomycota</taxon>
        <taxon>Kickxellomycotina</taxon>
        <taxon>Kickxellomycetes</taxon>
        <taxon>Kickxellales</taxon>
        <taxon>Kickxellaceae</taxon>
        <taxon>Coemansia</taxon>
    </lineage>
</organism>